<keyword evidence="3" id="KW-1185">Reference proteome</keyword>
<gene>
    <name evidence="2" type="ORF">GPA26_04625</name>
</gene>
<dbReference type="Proteomes" id="UP000652074">
    <property type="component" value="Unassembled WGS sequence"/>
</dbReference>
<sequence length="210" mass="23586">MEILPSIAAQIDAVRLPLYAVTLTALPRPDTPLLLMLHWHGFRPDERAAPDNPFARRRPVPGSALQLNAQWRGIEELDRAMLDAAWQLGAWDLERRARRGCSQLGAPEQEALECRQAFGENPLAPSDDSHLLVEAPDRTEMMHFAAAKGYLRWMFRPVRGGLWREIAEDDTLGPDGGREPPCPVAPRAPATTRNAPHVYRLGRVNRIILR</sequence>
<proteinExistence type="predicted"/>
<protein>
    <submittedName>
        <fullName evidence="2">Diguanylate cyclase</fullName>
    </submittedName>
</protein>
<evidence type="ECO:0000313" key="2">
    <source>
        <dbReference type="EMBL" id="NMF87763.1"/>
    </source>
</evidence>
<reference evidence="2 3" key="1">
    <citation type="submission" date="2019-12" db="EMBL/GenBank/DDBJ databases">
        <title>Comparative genomics gives insights into the taxonomy of the Azoarcus-Aromatoleum group and reveals separate origins of nif in the plant-associated Azoarcus and non-plant-associated Aromatoleum sub-groups.</title>
        <authorList>
            <person name="Lafos M."/>
            <person name="Maluk M."/>
            <person name="Batista M."/>
            <person name="Junghare M."/>
            <person name="Carmona M."/>
            <person name="Faoro H."/>
            <person name="Cruz L.M."/>
            <person name="Battistoni F."/>
            <person name="De Souza E."/>
            <person name="Pedrosa F."/>
            <person name="Chen W.-M."/>
            <person name="Poole P.S."/>
            <person name="Dixon R.A."/>
            <person name="James E.K."/>
        </authorList>
    </citation>
    <scope>NUCLEOTIDE SEQUENCE [LARGE SCALE GENOMIC DNA]</scope>
    <source>
        <strain evidence="2 3">ToN1</strain>
    </source>
</reference>
<evidence type="ECO:0000256" key="1">
    <source>
        <dbReference type="SAM" id="MobiDB-lite"/>
    </source>
</evidence>
<dbReference type="RefSeq" id="WP_169205202.1">
    <property type="nucleotide sequence ID" value="NZ_CP059560.1"/>
</dbReference>
<feature type="region of interest" description="Disordered" evidence="1">
    <location>
        <begin position="169"/>
        <end position="194"/>
    </location>
</feature>
<evidence type="ECO:0000313" key="3">
    <source>
        <dbReference type="Proteomes" id="UP000652074"/>
    </source>
</evidence>
<comment type="caution">
    <text evidence="2">The sequence shown here is derived from an EMBL/GenBank/DDBJ whole genome shotgun (WGS) entry which is preliminary data.</text>
</comment>
<accession>A0ABX1MMA1</accession>
<dbReference type="EMBL" id="WTVR01000006">
    <property type="protein sequence ID" value="NMF87763.1"/>
    <property type="molecule type" value="Genomic_DNA"/>
</dbReference>
<organism evidence="2 3">
    <name type="scientific">Aromatoleum petrolei</name>
    <dbReference type="NCBI Taxonomy" id="76116"/>
    <lineage>
        <taxon>Bacteria</taxon>
        <taxon>Pseudomonadati</taxon>
        <taxon>Pseudomonadota</taxon>
        <taxon>Betaproteobacteria</taxon>
        <taxon>Rhodocyclales</taxon>
        <taxon>Rhodocyclaceae</taxon>
        <taxon>Aromatoleum</taxon>
    </lineage>
</organism>
<name>A0ABX1MMA1_9RHOO</name>